<protein>
    <recommendedName>
        <fullName evidence="4">Diiron oxygenase</fullName>
    </recommendedName>
</protein>
<feature type="region of interest" description="Disordered" evidence="1">
    <location>
        <begin position="1"/>
        <end position="38"/>
    </location>
</feature>
<dbReference type="Proteomes" id="UP000272474">
    <property type="component" value="Unassembled WGS sequence"/>
</dbReference>
<gene>
    <name evidence="2" type="ORF">D7294_02795</name>
</gene>
<feature type="region of interest" description="Disordered" evidence="1">
    <location>
        <begin position="105"/>
        <end position="204"/>
    </location>
</feature>
<feature type="region of interest" description="Disordered" evidence="1">
    <location>
        <begin position="65"/>
        <end position="93"/>
    </location>
</feature>
<keyword evidence="3" id="KW-1185">Reference proteome</keyword>
<evidence type="ECO:0000313" key="3">
    <source>
        <dbReference type="Proteomes" id="UP000272474"/>
    </source>
</evidence>
<proteinExistence type="predicted"/>
<dbReference type="EMBL" id="RBAL01000001">
    <property type="protein sequence ID" value="RKN47303.1"/>
    <property type="molecule type" value="Genomic_DNA"/>
</dbReference>
<comment type="caution">
    <text evidence="2">The sequence shown here is derived from an EMBL/GenBank/DDBJ whole genome shotgun (WGS) entry which is preliminary data.</text>
</comment>
<name>A0A3A9ZGE1_9ACTN</name>
<accession>A0A3A9ZGE1</accession>
<evidence type="ECO:0000313" key="2">
    <source>
        <dbReference type="EMBL" id="RKN47303.1"/>
    </source>
</evidence>
<sequence length="507" mass="54763">MGRAHPRRVGLRQGLRPARLEGGRPVQPRPAGAGRRAGAGVLRARVHRHPGPACGAACRPRLGARLPRRGQAEAGRRLGARRRAARRARHPLRARRGRLLHLGGPEAVAAGPRGGPRPGRVRRRGAPVAGTPGRRAGQHPARRRLPLTAAGLVPAVPHGGRAAGGRGGTAPRRPSARRRGTRAANDEDRRPPVTEPTSPGPLDRWYEAAGVRGGVRRIFHAEAERGHVFFPEHLVPHLDHPEVRALAPERIRELTIRHLYQFLHSTTHLETRVVNGAAEPVANGRSGMDFPSALRMDAFKVYCDEGYHALYSLDLADQIARVTGIPVPKVDYGGFVTALEAAGRALLPGDPVLAGQLQAVVFETLITAVLNEVPQDPTVVSTVRDLMRDHAKDEGRHHRFFSAFFLELWARLNRSRRIAAGRALPAMIRAALEWDLAPVHGSLRLAGLGEEQARAVLADCYAGEAVTARIQAVSRATVRLCAQVGAFELPGVAEAFAAQGIDEPGER</sequence>
<dbReference type="Pfam" id="PF11583">
    <property type="entry name" value="AurF"/>
    <property type="match status" value="1"/>
</dbReference>
<dbReference type="InterPro" id="IPR012348">
    <property type="entry name" value="RNR-like"/>
</dbReference>
<feature type="compositionally biased region" description="Basic residues" evidence="1">
    <location>
        <begin position="78"/>
        <end position="93"/>
    </location>
</feature>
<feature type="compositionally biased region" description="Low complexity" evidence="1">
    <location>
        <begin position="23"/>
        <end position="38"/>
    </location>
</feature>
<dbReference type="AlphaFoldDB" id="A0A3A9ZGE1"/>
<dbReference type="Gene3D" id="1.10.620.20">
    <property type="entry name" value="Ribonucleotide Reductase, subunit A"/>
    <property type="match status" value="1"/>
</dbReference>
<dbReference type="GO" id="GO:0016491">
    <property type="term" value="F:oxidoreductase activity"/>
    <property type="evidence" value="ECO:0007669"/>
    <property type="project" value="InterPro"/>
</dbReference>
<evidence type="ECO:0008006" key="4">
    <source>
        <dbReference type="Google" id="ProtNLM"/>
    </source>
</evidence>
<dbReference type="InterPro" id="IPR025859">
    <property type="entry name" value="AurF/CmlI"/>
</dbReference>
<evidence type="ECO:0000256" key="1">
    <source>
        <dbReference type="SAM" id="MobiDB-lite"/>
    </source>
</evidence>
<organism evidence="2 3">
    <name type="scientific">Streptomyces hoynatensis</name>
    <dbReference type="NCBI Taxonomy" id="1141874"/>
    <lineage>
        <taxon>Bacteria</taxon>
        <taxon>Bacillati</taxon>
        <taxon>Actinomycetota</taxon>
        <taxon>Actinomycetes</taxon>
        <taxon>Kitasatosporales</taxon>
        <taxon>Streptomycetaceae</taxon>
        <taxon>Streptomyces</taxon>
    </lineage>
</organism>
<feature type="compositionally biased region" description="Basic residues" evidence="1">
    <location>
        <begin position="136"/>
        <end position="145"/>
    </location>
</feature>
<dbReference type="OrthoDB" id="505347at2"/>
<feature type="compositionally biased region" description="Basic residues" evidence="1">
    <location>
        <begin position="1"/>
        <end position="10"/>
    </location>
</feature>
<reference evidence="2 3" key="1">
    <citation type="journal article" date="2014" name="Int. J. Syst. Evol. Microbiol.">
        <title>Streptomyces hoynatensis sp. nov., isolated from deep marine sediment.</title>
        <authorList>
            <person name="Veyisoglu A."/>
            <person name="Sahin N."/>
        </authorList>
    </citation>
    <scope>NUCLEOTIDE SEQUENCE [LARGE SCALE GENOMIC DNA]</scope>
    <source>
        <strain evidence="2 3">KCTC 29097</strain>
    </source>
</reference>